<dbReference type="AlphaFoldDB" id="A0A2P2NAD2"/>
<protein>
    <submittedName>
        <fullName evidence="1">Uncharacterized protein</fullName>
    </submittedName>
</protein>
<name>A0A2P2NAD2_RHIMU</name>
<evidence type="ECO:0000313" key="1">
    <source>
        <dbReference type="EMBL" id="MBX39434.1"/>
    </source>
</evidence>
<dbReference type="EMBL" id="GGEC01058950">
    <property type="protein sequence ID" value="MBX39434.1"/>
    <property type="molecule type" value="Transcribed_RNA"/>
</dbReference>
<reference evidence="1" key="1">
    <citation type="submission" date="2018-02" db="EMBL/GenBank/DDBJ databases">
        <title>Rhizophora mucronata_Transcriptome.</title>
        <authorList>
            <person name="Meera S.P."/>
            <person name="Sreeshan A."/>
            <person name="Augustine A."/>
        </authorList>
    </citation>
    <scope>NUCLEOTIDE SEQUENCE</scope>
    <source>
        <tissue evidence="1">Leaf</tissue>
    </source>
</reference>
<proteinExistence type="predicted"/>
<accession>A0A2P2NAD2</accession>
<organism evidence="1">
    <name type="scientific">Rhizophora mucronata</name>
    <name type="common">Asiatic mangrove</name>
    <dbReference type="NCBI Taxonomy" id="61149"/>
    <lineage>
        <taxon>Eukaryota</taxon>
        <taxon>Viridiplantae</taxon>
        <taxon>Streptophyta</taxon>
        <taxon>Embryophyta</taxon>
        <taxon>Tracheophyta</taxon>
        <taxon>Spermatophyta</taxon>
        <taxon>Magnoliopsida</taxon>
        <taxon>eudicotyledons</taxon>
        <taxon>Gunneridae</taxon>
        <taxon>Pentapetalae</taxon>
        <taxon>rosids</taxon>
        <taxon>fabids</taxon>
        <taxon>Malpighiales</taxon>
        <taxon>Rhizophoraceae</taxon>
        <taxon>Rhizophora</taxon>
    </lineage>
</organism>
<sequence>MINIIAITSLSSSWFSAHASLHLVKSPLK</sequence>